<dbReference type="EC" id="6.3.5.4" evidence="2"/>
<dbReference type="GO" id="GO:0005829">
    <property type="term" value="C:cytosol"/>
    <property type="evidence" value="ECO:0007669"/>
    <property type="project" value="TreeGrafter"/>
</dbReference>
<dbReference type="OrthoDB" id="2462219at2"/>
<dbReference type="Proteomes" id="UP000184164">
    <property type="component" value="Unassembled WGS sequence"/>
</dbReference>
<protein>
    <recommendedName>
        <fullName evidence="2">asparagine synthase (glutamine-hydrolyzing)</fullName>
        <ecNumber evidence="2">6.3.5.4</ecNumber>
    </recommendedName>
</protein>
<comment type="catalytic activity">
    <reaction evidence="3">
        <text>L-aspartate + L-glutamine + ATP + H2O = L-asparagine + L-glutamate + AMP + diphosphate + H(+)</text>
        <dbReference type="Rhea" id="RHEA:12228"/>
        <dbReference type="ChEBI" id="CHEBI:15377"/>
        <dbReference type="ChEBI" id="CHEBI:15378"/>
        <dbReference type="ChEBI" id="CHEBI:29985"/>
        <dbReference type="ChEBI" id="CHEBI:29991"/>
        <dbReference type="ChEBI" id="CHEBI:30616"/>
        <dbReference type="ChEBI" id="CHEBI:33019"/>
        <dbReference type="ChEBI" id="CHEBI:58048"/>
        <dbReference type="ChEBI" id="CHEBI:58359"/>
        <dbReference type="ChEBI" id="CHEBI:456215"/>
        <dbReference type="EC" id="6.3.5.4"/>
    </reaction>
</comment>
<evidence type="ECO:0000256" key="2">
    <source>
        <dbReference type="ARBA" id="ARBA00012737"/>
    </source>
</evidence>
<dbReference type="PANTHER" id="PTHR43284">
    <property type="entry name" value="ASPARAGINE SYNTHETASE (GLUTAMINE-HYDROLYZING)"/>
    <property type="match status" value="1"/>
</dbReference>
<comment type="pathway">
    <text evidence="1">Amino-acid biosynthesis; L-asparagine biosynthesis; L-asparagine from L-aspartate (L-Gln route): step 1/1.</text>
</comment>
<evidence type="ECO:0000256" key="3">
    <source>
        <dbReference type="ARBA" id="ARBA00048741"/>
    </source>
</evidence>
<sequence length="504" mass="59527">METKSVLIYRRQFILSATICEQLNSWNTERLGTNFLYVHPDCELNKLTTNDKELILIGYSINPYSIGKTTLQILTDISDFSSINEVPNLIYSLSGRFILMIRYQGNIYFFNDACGLRQLYYTKDESGFYAASQPHLLNMAVKLQKSPNYEKYYKSRYVKINKEHHLPAGISLYDGVFQLPPNHYLDANECKQYRFWPNSKKTEVSIEEAIKKISYLLKQSVLEANRRFKLSLSMTSGNDSRIMLASTKEIINSLYVYTLKYRDLTDISADILIPKKLSKTLSFNHYVIDCTIPAENTFFDIYHQNSDLAHWDDWGKIANSMSGQYPQERVAIKGNCVEIGRCAYYKIGKHRKIHSIKQFYPFYDGIELEFIRKRLSEWYEEIKHIEADYNYDLLDFFYWEHRMGNWQAQSQLEWDIVQEVFTPFNNREIIDTMLALNPMYRSKPKYLFFKLLIENLWAESLTEPINPSPFSKKLKKDIKDTLIYFNLRISPKKMVQRMKDIFNS</sequence>
<evidence type="ECO:0000256" key="1">
    <source>
        <dbReference type="ARBA" id="ARBA00005187"/>
    </source>
</evidence>
<gene>
    <name evidence="4" type="ORF">SAMN05444274_105206</name>
</gene>
<dbReference type="SUPFAM" id="SSF56235">
    <property type="entry name" value="N-terminal nucleophile aminohydrolases (Ntn hydrolases)"/>
    <property type="match status" value="1"/>
</dbReference>
<accession>A0A1M5BLW6</accession>
<evidence type="ECO:0000313" key="4">
    <source>
        <dbReference type="EMBL" id="SHF43501.1"/>
    </source>
</evidence>
<dbReference type="RefSeq" id="WP_139249689.1">
    <property type="nucleotide sequence ID" value="NZ_FQUM01000005.1"/>
</dbReference>
<dbReference type="STRING" id="1484053.SAMN05444274_105206"/>
<keyword evidence="5" id="KW-1185">Reference proteome</keyword>
<proteinExistence type="predicted"/>
<reference evidence="4 5" key="1">
    <citation type="submission" date="2016-11" db="EMBL/GenBank/DDBJ databases">
        <authorList>
            <person name="Jaros S."/>
            <person name="Januszkiewicz K."/>
            <person name="Wedrychowicz H."/>
        </authorList>
    </citation>
    <scope>NUCLEOTIDE SEQUENCE [LARGE SCALE GENOMIC DNA]</scope>
    <source>
        <strain evidence="4 5">DSM 26910</strain>
    </source>
</reference>
<dbReference type="InterPro" id="IPR051786">
    <property type="entry name" value="ASN_synthetase/amidase"/>
</dbReference>
<dbReference type="GO" id="GO:0004066">
    <property type="term" value="F:asparagine synthase (glutamine-hydrolyzing) activity"/>
    <property type="evidence" value="ECO:0007669"/>
    <property type="project" value="UniProtKB-EC"/>
</dbReference>
<organism evidence="4 5">
    <name type="scientific">Mariniphaga anaerophila</name>
    <dbReference type="NCBI Taxonomy" id="1484053"/>
    <lineage>
        <taxon>Bacteria</taxon>
        <taxon>Pseudomonadati</taxon>
        <taxon>Bacteroidota</taxon>
        <taxon>Bacteroidia</taxon>
        <taxon>Marinilabiliales</taxon>
        <taxon>Prolixibacteraceae</taxon>
        <taxon>Mariniphaga</taxon>
    </lineage>
</organism>
<dbReference type="InterPro" id="IPR029055">
    <property type="entry name" value="Ntn_hydrolases_N"/>
</dbReference>
<dbReference type="Gene3D" id="3.60.20.10">
    <property type="entry name" value="Glutamine Phosphoribosylpyrophosphate, subunit 1, domain 1"/>
    <property type="match status" value="1"/>
</dbReference>
<dbReference type="AlphaFoldDB" id="A0A1M5BLW6"/>
<dbReference type="EMBL" id="FQUM01000005">
    <property type="protein sequence ID" value="SHF43501.1"/>
    <property type="molecule type" value="Genomic_DNA"/>
</dbReference>
<dbReference type="PANTHER" id="PTHR43284:SF1">
    <property type="entry name" value="ASPARAGINE SYNTHETASE"/>
    <property type="match status" value="1"/>
</dbReference>
<dbReference type="SUPFAM" id="SSF52402">
    <property type="entry name" value="Adenine nucleotide alpha hydrolases-like"/>
    <property type="match status" value="1"/>
</dbReference>
<evidence type="ECO:0000313" key="5">
    <source>
        <dbReference type="Proteomes" id="UP000184164"/>
    </source>
</evidence>
<name>A0A1M5BLW6_9BACT</name>